<feature type="region of interest" description="Disordered" evidence="11">
    <location>
        <begin position="1"/>
        <end position="177"/>
    </location>
</feature>
<gene>
    <name evidence="13" type="primary">PER2</name>
</gene>
<feature type="domain" description="PAS" evidence="12">
    <location>
        <begin position="417"/>
        <end position="460"/>
    </location>
</feature>
<feature type="region of interest" description="Disordered" evidence="11">
    <location>
        <begin position="1314"/>
        <end position="1350"/>
    </location>
</feature>
<evidence type="ECO:0000256" key="4">
    <source>
        <dbReference type="ARBA" id="ARBA00022737"/>
    </source>
</evidence>
<protein>
    <recommendedName>
        <fullName evidence="9">Period circadian protein homolog 2</fullName>
    </recommendedName>
    <alternativeName>
        <fullName evidence="10">Circadian clock protein PERIOD 2</fullName>
    </alternativeName>
</protein>
<dbReference type="Pfam" id="PF08447">
    <property type="entry name" value="PAS_3"/>
    <property type="match status" value="1"/>
</dbReference>
<evidence type="ECO:0000256" key="5">
    <source>
        <dbReference type="ARBA" id="ARBA00023015"/>
    </source>
</evidence>
<reference evidence="13 14" key="1">
    <citation type="submission" date="2022-01" db="EMBL/GenBank/DDBJ databases">
        <title>A chromosome-scale genome assembly of the false clownfish, Amphiprion ocellaris.</title>
        <authorList>
            <person name="Ryu T."/>
        </authorList>
    </citation>
    <scope>NUCLEOTIDE SEQUENCE [LARGE SCALE GENOMIC DNA]</scope>
</reference>
<dbReference type="Pfam" id="PF21353">
    <property type="entry name" value="Per3-like_PAS-A"/>
    <property type="match status" value="1"/>
</dbReference>
<proteinExistence type="predicted"/>
<evidence type="ECO:0000256" key="7">
    <source>
        <dbReference type="ARBA" id="ARBA00023163"/>
    </source>
</evidence>
<evidence type="ECO:0000256" key="1">
    <source>
        <dbReference type="ARBA" id="ARBA00004123"/>
    </source>
</evidence>
<keyword evidence="6" id="KW-0090">Biological rhythms</keyword>
<feature type="compositionally biased region" description="Basic and acidic residues" evidence="11">
    <location>
        <begin position="1069"/>
        <end position="1078"/>
    </location>
</feature>
<evidence type="ECO:0000313" key="13">
    <source>
        <dbReference type="Ensembl" id="ENSAOCP00000034401.1"/>
    </source>
</evidence>
<keyword evidence="8" id="KW-0539">Nucleus</keyword>
<accession>A0AAQ5X449</accession>
<feature type="region of interest" description="Disordered" evidence="11">
    <location>
        <begin position="687"/>
        <end position="724"/>
    </location>
</feature>
<feature type="region of interest" description="Disordered" evidence="11">
    <location>
        <begin position="926"/>
        <end position="955"/>
    </location>
</feature>
<feature type="compositionally biased region" description="Low complexity" evidence="11">
    <location>
        <begin position="1162"/>
        <end position="1177"/>
    </location>
</feature>
<feature type="region of interest" description="Disordered" evidence="11">
    <location>
        <begin position="1162"/>
        <end position="1215"/>
    </location>
</feature>
<keyword evidence="3" id="KW-0963">Cytoplasm</keyword>
<dbReference type="FunFam" id="3.30.450.20:FF:000013">
    <property type="entry name" value="Period circadian protein homolog 2"/>
    <property type="match status" value="1"/>
</dbReference>
<dbReference type="InterPro" id="IPR057310">
    <property type="entry name" value="PER1-3_bHLH"/>
</dbReference>
<sequence length="1350" mass="146918">MSEDSDPKHYRYSTLDGQQDAPCGSISQLHRMASSYNEGCGGRDGVELEPELGLASEGSDSSHEHPASPGSPHEDRKRQRPPLHEDVEMGGSGSSGSGTESHGNESHGNESHGNESVGSSNGNGKDSALMESSGSNKSSNSHSPSPPSSSNAFSLVSSEQDNPSTSGCSSEQSAKAKTQKELFKTLKELKMHFPPEKRSKGKSSTVNTLKYALRCVRQVKANEEYYQMLMINDSQPPGFDVSSYTIEEINSITSEYTLKNTDIFAVAVSLITGKIVYISDQASSILNCKQEVFHNAKFVEFLTPQDVSVFYSFTTPYRLPSWSMCTGAESSPTECMQEKSFFCRISGGKEREGDLQYYPFRMTPYLMKVQDAELGEEQFCCLLLAERVHSGYEAPRIPPDKRIFTTTHTPNCVFQDVDERAVPLLGYLPQDLIGTPVLLNLHPSDRPLMLAVHRKILQYAGQPFDHSSIRFCTRNGEYITIDTSWSSFVNPWSRKVSFVIGRHKVRMGPVNEDVFAAPAFHGGKIMDSDIQEISEQIHRLLLQPIHNMGSSGYGSHGSNGSHEQLVSIGSSSESNGNVPAGSTAEETGKAKPSRTFQEICKGVHMLKNQDSQVCLRSPSTSPSPLSVRLKDSAPPLQVREGGAASMEDFSCKDQTVCSYQQISCLDSVIRYLESCNIPITVKRKYQFSSNTTSSNSDDDKKASEDGMRVSQDTNTGLSNMKALKKPPSGAAAVVGGPLAPLTLPSKAESVVSITSQCSYSSTIVHVGDKKPQPESGELLCPVLLKRNRQKNEKEAYKRLGLTKQVLAAHTQKEEQAFLNRCRELRNARTFQKDCSTYLHKQKGPAIAEGPTRPETTAKKGNRNRKSKKPRMKHPDSSDSAVSNRKPRPPLQGLNQTSWSPSEASQSAFNVSYPTMVPAYSLYPPTPAAPAQAPRPDPSLSAGFGEGQSTQAQSTATPFSAPIVTPVVALVLPNYLFPQIGQIGQIGQLGAAPRPTFFQPTPYTTQQPFQPFPYTLATEPPKAPTLEPREGPASRSSTPASGAREPATSPPLFESRCSSPLQLNLLSMEEGQRSVERQDSTAPSAGGQGSTSILSVKRVDSSLMFCCLVFQMECPSDGAHSDGNSSSCDLLDILLQEQEDSHSGTGSATSGSMGSGCNGCGTSASGASGSRTGSSNTSKYFGSVDSLEHDHKAKSKIRGERGSESSKSHTKGSAQGEGEHFIKYVLQEPLWLLMANADDKVMMTYQMPSRDIQRVLREDKERLRQMQKSQPSFSSDQRRELVEEHPWMRRGGLPAAINVKECVYCEDAVVAPIEEDLPDMDMGELGEELSQEGQNTQSQSKDSQPQPDSGS</sequence>
<feature type="compositionally biased region" description="Low complexity" evidence="11">
    <location>
        <begin position="114"/>
        <end position="124"/>
    </location>
</feature>
<feature type="compositionally biased region" description="Basic and acidic residues" evidence="11">
    <location>
        <begin position="697"/>
        <end position="707"/>
    </location>
</feature>
<comment type="subcellular location">
    <subcellularLocation>
        <location evidence="2">Cytoplasm</location>
    </subcellularLocation>
    <subcellularLocation>
        <location evidence="1">Nucleus</location>
    </subcellularLocation>
</comment>
<evidence type="ECO:0000256" key="3">
    <source>
        <dbReference type="ARBA" id="ARBA00022490"/>
    </source>
</evidence>
<feature type="region of interest" description="Disordered" evidence="11">
    <location>
        <begin position="841"/>
        <end position="902"/>
    </location>
</feature>
<feature type="compositionally biased region" description="Basic and acidic residues" evidence="11">
    <location>
        <begin position="60"/>
        <end position="87"/>
    </location>
</feature>
<dbReference type="PROSITE" id="PS50112">
    <property type="entry name" value="PAS"/>
    <property type="match status" value="1"/>
</dbReference>
<evidence type="ECO:0000259" key="12">
    <source>
        <dbReference type="PROSITE" id="PS50112"/>
    </source>
</evidence>
<dbReference type="SMART" id="SM00091">
    <property type="entry name" value="PAS"/>
    <property type="match status" value="2"/>
</dbReference>
<evidence type="ECO:0000256" key="8">
    <source>
        <dbReference type="ARBA" id="ARBA00023242"/>
    </source>
</evidence>
<dbReference type="CDD" id="cd00130">
    <property type="entry name" value="PAS"/>
    <property type="match status" value="1"/>
</dbReference>
<dbReference type="InterPro" id="IPR035965">
    <property type="entry name" value="PAS-like_dom_sf"/>
</dbReference>
<dbReference type="GO" id="GO:0001222">
    <property type="term" value="F:transcription corepressor binding"/>
    <property type="evidence" value="ECO:0007669"/>
    <property type="project" value="TreeGrafter"/>
</dbReference>
<evidence type="ECO:0000256" key="6">
    <source>
        <dbReference type="ARBA" id="ARBA00023108"/>
    </source>
</evidence>
<name>A0AAQ5X449_AMPOC</name>
<dbReference type="InterPro" id="IPR048814">
    <property type="entry name" value="Per1-3_PAS-A"/>
</dbReference>
<dbReference type="Pfam" id="PF12114">
    <property type="entry name" value="Period_C"/>
    <property type="match status" value="1"/>
</dbReference>
<dbReference type="GO" id="GO:0043153">
    <property type="term" value="P:entrainment of circadian clock by photoperiod"/>
    <property type="evidence" value="ECO:0007669"/>
    <property type="project" value="TreeGrafter"/>
</dbReference>
<evidence type="ECO:0000256" key="11">
    <source>
        <dbReference type="SAM" id="MobiDB-lite"/>
    </source>
</evidence>
<feature type="compositionally biased region" description="Pro residues" evidence="11">
    <location>
        <begin position="926"/>
        <end position="936"/>
    </location>
</feature>
<dbReference type="PANTHER" id="PTHR11269:SF9">
    <property type="entry name" value="PERIOD CIRCADIAN PROTEIN HOMOLOG 2"/>
    <property type="match status" value="1"/>
</dbReference>
<dbReference type="GO" id="GO:0005634">
    <property type="term" value="C:nucleus"/>
    <property type="evidence" value="ECO:0007669"/>
    <property type="project" value="UniProtKB-SubCell"/>
</dbReference>
<feature type="compositionally biased region" description="Basic and acidic residues" evidence="11">
    <location>
        <begin position="1185"/>
        <end position="1206"/>
    </location>
</feature>
<dbReference type="GO" id="GO:0000976">
    <property type="term" value="F:transcription cis-regulatory region binding"/>
    <property type="evidence" value="ECO:0007669"/>
    <property type="project" value="TreeGrafter"/>
</dbReference>
<feature type="compositionally biased region" description="Low complexity" evidence="11">
    <location>
        <begin position="132"/>
        <end position="158"/>
    </location>
</feature>
<feature type="compositionally biased region" description="Polar residues" evidence="11">
    <location>
        <begin position="892"/>
        <end position="902"/>
    </location>
</feature>
<dbReference type="Ensembl" id="ENSAOCT00000045114.1">
    <property type="protein sequence ID" value="ENSAOCP00000034401.1"/>
    <property type="gene ID" value="ENSAOCG00000023729.2"/>
</dbReference>
<dbReference type="GO" id="GO:0000122">
    <property type="term" value="P:negative regulation of transcription by RNA polymerase II"/>
    <property type="evidence" value="ECO:0007669"/>
    <property type="project" value="TreeGrafter"/>
</dbReference>
<dbReference type="SUPFAM" id="SSF55785">
    <property type="entry name" value="PYP-like sensor domain (PAS domain)"/>
    <property type="match status" value="1"/>
</dbReference>
<dbReference type="InterPro" id="IPR050760">
    <property type="entry name" value="Period_circadian_regulator"/>
</dbReference>
<feature type="compositionally biased region" description="Acidic residues" evidence="11">
    <location>
        <begin position="1314"/>
        <end position="1329"/>
    </location>
</feature>
<keyword evidence="7" id="KW-0804">Transcription</keyword>
<dbReference type="GO" id="GO:0005737">
    <property type="term" value="C:cytoplasm"/>
    <property type="evidence" value="ECO:0007669"/>
    <property type="project" value="UniProtKB-SubCell"/>
</dbReference>
<feature type="region of interest" description="Disordered" evidence="11">
    <location>
        <begin position="996"/>
        <end position="1055"/>
    </location>
</feature>
<feature type="region of interest" description="Disordered" evidence="11">
    <location>
        <begin position="1068"/>
        <end position="1092"/>
    </location>
</feature>
<evidence type="ECO:0000313" key="14">
    <source>
        <dbReference type="Proteomes" id="UP001501940"/>
    </source>
</evidence>
<organism evidence="13 14">
    <name type="scientific">Amphiprion ocellaris</name>
    <name type="common">Clown anemonefish</name>
    <dbReference type="NCBI Taxonomy" id="80972"/>
    <lineage>
        <taxon>Eukaryota</taxon>
        <taxon>Metazoa</taxon>
        <taxon>Chordata</taxon>
        <taxon>Craniata</taxon>
        <taxon>Vertebrata</taxon>
        <taxon>Euteleostomi</taxon>
        <taxon>Actinopterygii</taxon>
        <taxon>Neopterygii</taxon>
        <taxon>Teleostei</taxon>
        <taxon>Neoteleostei</taxon>
        <taxon>Acanthomorphata</taxon>
        <taxon>Ovalentaria</taxon>
        <taxon>Pomacentridae</taxon>
        <taxon>Amphiprion</taxon>
    </lineage>
</organism>
<dbReference type="GeneTree" id="ENSGT00940000156342"/>
<feature type="compositionally biased region" description="Low complexity" evidence="11">
    <location>
        <begin position="996"/>
        <end position="1014"/>
    </location>
</feature>
<dbReference type="InterPro" id="IPR000014">
    <property type="entry name" value="PAS"/>
</dbReference>
<dbReference type="Gene3D" id="3.30.450.20">
    <property type="entry name" value="PAS domain"/>
    <property type="match status" value="2"/>
</dbReference>
<dbReference type="Pfam" id="PF23170">
    <property type="entry name" value="bHLH_PER"/>
    <property type="match status" value="1"/>
</dbReference>
<dbReference type="FunFam" id="3.30.450.20:FF:000004">
    <property type="entry name" value="Period circadian protein homolog 3"/>
    <property type="match status" value="1"/>
</dbReference>
<feature type="compositionally biased region" description="Polar residues" evidence="11">
    <location>
        <begin position="159"/>
        <end position="176"/>
    </location>
</feature>
<keyword evidence="5" id="KW-0805">Transcription regulation</keyword>
<feature type="compositionally biased region" description="Basic and acidic residues" evidence="11">
    <location>
        <begin position="102"/>
        <end position="113"/>
    </location>
</feature>
<reference evidence="13" key="2">
    <citation type="submission" date="2025-08" db="UniProtKB">
        <authorList>
            <consortium name="Ensembl"/>
        </authorList>
    </citation>
    <scope>IDENTIFICATION</scope>
</reference>
<dbReference type="PANTHER" id="PTHR11269">
    <property type="entry name" value="PERIOD CIRCADIAN PROTEIN"/>
    <property type="match status" value="1"/>
</dbReference>
<dbReference type="Proteomes" id="UP001501940">
    <property type="component" value="Chromosome 7"/>
</dbReference>
<dbReference type="InterPro" id="IPR022728">
    <property type="entry name" value="Period_circadian-like_C"/>
</dbReference>
<feature type="compositionally biased region" description="Polar residues" evidence="11">
    <location>
        <begin position="946"/>
        <end position="955"/>
    </location>
</feature>
<feature type="compositionally biased region" description="Polar residues" evidence="11">
    <location>
        <begin position="562"/>
        <end position="577"/>
    </location>
</feature>
<evidence type="ECO:0000256" key="10">
    <source>
        <dbReference type="ARBA" id="ARBA00042893"/>
    </source>
</evidence>
<reference evidence="13" key="3">
    <citation type="submission" date="2025-09" db="UniProtKB">
        <authorList>
            <consortium name="Ensembl"/>
        </authorList>
    </citation>
    <scope>IDENTIFICATION</scope>
</reference>
<evidence type="ECO:0000256" key="9">
    <source>
        <dbReference type="ARBA" id="ARBA00039684"/>
    </source>
</evidence>
<keyword evidence="4" id="KW-0677">Repeat</keyword>
<dbReference type="GO" id="GO:0032922">
    <property type="term" value="P:circadian regulation of gene expression"/>
    <property type="evidence" value="ECO:0007669"/>
    <property type="project" value="TreeGrafter"/>
</dbReference>
<evidence type="ECO:0000256" key="2">
    <source>
        <dbReference type="ARBA" id="ARBA00004496"/>
    </source>
</evidence>
<feature type="region of interest" description="Disordered" evidence="11">
    <location>
        <begin position="551"/>
        <end position="593"/>
    </location>
</feature>
<keyword evidence="14" id="KW-1185">Reference proteome</keyword>
<dbReference type="InterPro" id="IPR013655">
    <property type="entry name" value="PAS_fold_3"/>
</dbReference>
<feature type="compositionally biased region" description="Low complexity" evidence="11">
    <location>
        <begin position="1330"/>
        <end position="1350"/>
    </location>
</feature>
<feature type="compositionally biased region" description="Basic residues" evidence="11">
    <location>
        <begin position="859"/>
        <end position="871"/>
    </location>
</feature>